<dbReference type="InterPro" id="IPR051539">
    <property type="entry name" value="T4SS-coupling_protein"/>
</dbReference>
<dbReference type="SUPFAM" id="SSF52540">
    <property type="entry name" value="P-loop containing nucleoside triphosphate hydrolases"/>
    <property type="match status" value="1"/>
</dbReference>
<comment type="subcellular location">
    <subcellularLocation>
        <location evidence="1">Cell membrane</location>
        <topology evidence="1">Multi-pass membrane protein</topology>
    </subcellularLocation>
</comment>
<feature type="compositionally biased region" description="Basic and acidic residues" evidence="6">
    <location>
        <begin position="600"/>
        <end position="609"/>
    </location>
</feature>
<feature type="transmembrane region" description="Helical" evidence="7">
    <location>
        <begin position="33"/>
        <end position="52"/>
    </location>
</feature>
<organism evidence="9 10">
    <name type="scientific">Rothia nasimurium</name>
    <dbReference type="NCBI Taxonomy" id="85336"/>
    <lineage>
        <taxon>Bacteria</taxon>
        <taxon>Bacillati</taxon>
        <taxon>Actinomycetota</taxon>
        <taxon>Actinomycetes</taxon>
        <taxon>Micrococcales</taxon>
        <taxon>Micrococcaceae</taxon>
        <taxon>Rothia</taxon>
    </lineage>
</organism>
<dbReference type="PANTHER" id="PTHR37937:SF1">
    <property type="entry name" value="CONJUGATIVE TRANSFER: DNA TRANSPORT"/>
    <property type="match status" value="1"/>
</dbReference>
<dbReference type="EMBL" id="SPQC01000009">
    <property type="protein sequence ID" value="TFU23250.1"/>
    <property type="molecule type" value="Genomic_DNA"/>
</dbReference>
<evidence type="ECO:0000256" key="2">
    <source>
        <dbReference type="ARBA" id="ARBA00022475"/>
    </source>
</evidence>
<dbReference type="Gene3D" id="3.40.50.300">
    <property type="entry name" value="P-loop containing nucleotide triphosphate hydrolases"/>
    <property type="match status" value="1"/>
</dbReference>
<feature type="domain" description="TraD/TraG TraM recognition site" evidence="8">
    <location>
        <begin position="418"/>
        <end position="542"/>
    </location>
</feature>
<gene>
    <name evidence="9" type="ORF">E4U03_03755</name>
</gene>
<dbReference type="InterPro" id="IPR027417">
    <property type="entry name" value="P-loop_NTPase"/>
</dbReference>
<reference evidence="9 10" key="1">
    <citation type="submission" date="2019-03" db="EMBL/GenBank/DDBJ databases">
        <title>Diversity of the mouse oral microbiome.</title>
        <authorList>
            <person name="Joseph S."/>
            <person name="Aduse-Opoku J."/>
            <person name="Curtis M."/>
            <person name="Wade W."/>
            <person name="Hashim A."/>
        </authorList>
    </citation>
    <scope>NUCLEOTIDE SEQUENCE [LARGE SCALE GENOMIC DNA]</scope>
    <source>
        <strain evidence="10">irhom_31</strain>
    </source>
</reference>
<evidence type="ECO:0000256" key="5">
    <source>
        <dbReference type="ARBA" id="ARBA00023136"/>
    </source>
</evidence>
<evidence type="ECO:0000313" key="9">
    <source>
        <dbReference type="EMBL" id="TFU23250.1"/>
    </source>
</evidence>
<evidence type="ECO:0000256" key="3">
    <source>
        <dbReference type="ARBA" id="ARBA00022692"/>
    </source>
</evidence>
<dbReference type="OrthoDB" id="226701at2"/>
<dbReference type="Proteomes" id="UP000297951">
    <property type="component" value="Unassembled WGS sequence"/>
</dbReference>
<accession>A0A4Y9F5W1</accession>
<name>A0A4Y9F5W1_9MICC</name>
<dbReference type="GO" id="GO:0005886">
    <property type="term" value="C:plasma membrane"/>
    <property type="evidence" value="ECO:0007669"/>
    <property type="project" value="UniProtKB-SubCell"/>
</dbReference>
<keyword evidence="4 7" id="KW-1133">Transmembrane helix</keyword>
<proteinExistence type="predicted"/>
<keyword evidence="2" id="KW-1003">Cell membrane</keyword>
<feature type="region of interest" description="Disordered" evidence="6">
    <location>
        <begin position="590"/>
        <end position="609"/>
    </location>
</feature>
<comment type="caution">
    <text evidence="9">The sequence shown here is derived from an EMBL/GenBank/DDBJ whole genome shotgun (WGS) entry which is preliminary data.</text>
</comment>
<sequence length="609" mass="66282">MGPSYLPRPLTYACRLRSSRKDTHPMFRSRSWVGLYTLVLGFIGMAVAIQVGQRLTGAKTTSLNPLIGILELITGRIKASPLSWVLVALVVIGCVIFFVVFGEEPNEKSPERKNQLLGAHKLEKTATGKNLSKYATLTGLTIGRIIGSGKCVIQNWESVGLYFMGPRMGKTSGIVVRHAIEAPGAYVFTANKPDGVAEIIASRQHMGQIWLWDTERLLPVPVADGQEKKPLMVWNFLGSITSRSRAEAYAKILNDSSKLSGENDNVSSDAFFEPLAQKVVVASLLAASSRGYSVVKMLEMTQESTLAQLYSIVQQDSPLLAADIKKVAEQPDKTKENILAGASRILSALSNDEIIPWLESSTVRKHELFDPAKFVRTRDTLIILVKDGGSSAATLSSLLAEAVMNAALDAASPRLDPPLVCDFDEANNTVHIRTMPKRYTYFGSRGIIVNQYFQTYSDGARLYGEKGFRALLSAATVKVVGGGIDEERELAAIAKTLGTYEKKTVSSSASREGGFNTGATSTSISRRKEEIMSVAELSNLPQFRAVCRISGVGRGLVETTPWFRDEALKEKIDPAEVERIANSLGYSLGLAKESSSSPSPDKKEPLRLV</sequence>
<evidence type="ECO:0000313" key="10">
    <source>
        <dbReference type="Proteomes" id="UP000297951"/>
    </source>
</evidence>
<keyword evidence="5 7" id="KW-0472">Membrane</keyword>
<dbReference type="PANTHER" id="PTHR37937">
    <property type="entry name" value="CONJUGATIVE TRANSFER: DNA TRANSPORT"/>
    <property type="match status" value="1"/>
</dbReference>
<dbReference type="InterPro" id="IPR032689">
    <property type="entry name" value="TraG-D_C"/>
</dbReference>
<dbReference type="Pfam" id="PF12696">
    <property type="entry name" value="TraG-D_C"/>
    <property type="match status" value="1"/>
</dbReference>
<keyword evidence="3 7" id="KW-0812">Transmembrane</keyword>
<feature type="transmembrane region" description="Helical" evidence="7">
    <location>
        <begin position="82"/>
        <end position="102"/>
    </location>
</feature>
<evidence type="ECO:0000259" key="8">
    <source>
        <dbReference type="Pfam" id="PF12696"/>
    </source>
</evidence>
<evidence type="ECO:0000256" key="1">
    <source>
        <dbReference type="ARBA" id="ARBA00004651"/>
    </source>
</evidence>
<dbReference type="AlphaFoldDB" id="A0A4Y9F5W1"/>
<evidence type="ECO:0000256" key="6">
    <source>
        <dbReference type="SAM" id="MobiDB-lite"/>
    </source>
</evidence>
<evidence type="ECO:0000256" key="7">
    <source>
        <dbReference type="SAM" id="Phobius"/>
    </source>
</evidence>
<dbReference type="CDD" id="cd01127">
    <property type="entry name" value="TrwB_TraG_TraD_VirD4"/>
    <property type="match status" value="1"/>
</dbReference>
<protein>
    <recommendedName>
        <fullName evidence="8">TraD/TraG TraM recognition site domain-containing protein</fullName>
    </recommendedName>
</protein>
<evidence type="ECO:0000256" key="4">
    <source>
        <dbReference type="ARBA" id="ARBA00022989"/>
    </source>
</evidence>